<evidence type="ECO:0000313" key="3">
    <source>
        <dbReference type="Proteomes" id="UP000006038"/>
    </source>
</evidence>
<evidence type="ECO:0000313" key="2">
    <source>
        <dbReference type="EnsemblPlants" id="OB10G11330.1"/>
    </source>
</evidence>
<reference evidence="2" key="1">
    <citation type="journal article" date="2013" name="Nat. Commun.">
        <title>Whole-genome sequencing of Oryza brachyantha reveals mechanisms underlying Oryza genome evolution.</title>
        <authorList>
            <person name="Chen J."/>
            <person name="Huang Q."/>
            <person name="Gao D."/>
            <person name="Wang J."/>
            <person name="Lang Y."/>
            <person name="Liu T."/>
            <person name="Li B."/>
            <person name="Bai Z."/>
            <person name="Luis Goicoechea J."/>
            <person name="Liang C."/>
            <person name="Chen C."/>
            <person name="Zhang W."/>
            <person name="Sun S."/>
            <person name="Liao Y."/>
            <person name="Zhang X."/>
            <person name="Yang L."/>
            <person name="Song C."/>
            <person name="Wang M."/>
            <person name="Shi J."/>
            <person name="Liu G."/>
            <person name="Liu J."/>
            <person name="Zhou H."/>
            <person name="Zhou W."/>
            <person name="Yu Q."/>
            <person name="An N."/>
            <person name="Chen Y."/>
            <person name="Cai Q."/>
            <person name="Wang B."/>
            <person name="Liu B."/>
            <person name="Min J."/>
            <person name="Huang Y."/>
            <person name="Wu H."/>
            <person name="Li Z."/>
            <person name="Zhang Y."/>
            <person name="Yin Y."/>
            <person name="Song W."/>
            <person name="Jiang J."/>
            <person name="Jackson S.A."/>
            <person name="Wing R.A."/>
            <person name="Wang J."/>
            <person name="Chen M."/>
        </authorList>
    </citation>
    <scope>NUCLEOTIDE SEQUENCE [LARGE SCALE GENOMIC DNA]</scope>
    <source>
        <strain evidence="2">cv. IRGC 101232</strain>
    </source>
</reference>
<sequence>MPAIRAVGVVLLGEEETTVGEKQPSTPLHRSSPETRCLGTVAACREQQPPRMGALSATVAAVQGSSNRRRHRWLNRGAAGRA</sequence>
<dbReference type="Gramene" id="OB10G11330.1">
    <property type="protein sequence ID" value="OB10G11330.1"/>
    <property type="gene ID" value="OB10G11330"/>
</dbReference>
<proteinExistence type="predicted"/>
<name>J3N0T5_ORYBR</name>
<protein>
    <submittedName>
        <fullName evidence="2">Uncharacterized protein</fullName>
    </submittedName>
</protein>
<keyword evidence="3" id="KW-1185">Reference proteome</keyword>
<reference evidence="2" key="2">
    <citation type="submission" date="2013-04" db="UniProtKB">
        <authorList>
            <consortium name="EnsemblPlants"/>
        </authorList>
    </citation>
    <scope>IDENTIFICATION</scope>
</reference>
<dbReference type="EnsemblPlants" id="OB10G11330.1">
    <property type="protein sequence ID" value="OB10G11330.1"/>
    <property type="gene ID" value="OB10G11330"/>
</dbReference>
<dbReference type="AlphaFoldDB" id="J3N0T5"/>
<dbReference type="Proteomes" id="UP000006038">
    <property type="component" value="Chromosome 10"/>
</dbReference>
<feature type="region of interest" description="Disordered" evidence="1">
    <location>
        <begin position="60"/>
        <end position="82"/>
    </location>
</feature>
<organism evidence="2">
    <name type="scientific">Oryza brachyantha</name>
    <name type="common">malo sina</name>
    <dbReference type="NCBI Taxonomy" id="4533"/>
    <lineage>
        <taxon>Eukaryota</taxon>
        <taxon>Viridiplantae</taxon>
        <taxon>Streptophyta</taxon>
        <taxon>Embryophyta</taxon>
        <taxon>Tracheophyta</taxon>
        <taxon>Spermatophyta</taxon>
        <taxon>Magnoliopsida</taxon>
        <taxon>Liliopsida</taxon>
        <taxon>Poales</taxon>
        <taxon>Poaceae</taxon>
        <taxon>BOP clade</taxon>
        <taxon>Oryzoideae</taxon>
        <taxon>Oryzeae</taxon>
        <taxon>Oryzinae</taxon>
        <taxon>Oryza</taxon>
    </lineage>
</organism>
<dbReference type="HOGENOM" id="CLU_2561975_0_0_1"/>
<accession>J3N0T5</accession>
<evidence type="ECO:0000256" key="1">
    <source>
        <dbReference type="SAM" id="MobiDB-lite"/>
    </source>
</evidence>